<dbReference type="EMBL" id="CAEZTN010000034">
    <property type="protein sequence ID" value="CAB4575119.1"/>
    <property type="molecule type" value="Genomic_DNA"/>
</dbReference>
<gene>
    <name evidence="1" type="ORF">UFOPK1689_00929</name>
</gene>
<organism evidence="1">
    <name type="scientific">freshwater metagenome</name>
    <dbReference type="NCBI Taxonomy" id="449393"/>
    <lineage>
        <taxon>unclassified sequences</taxon>
        <taxon>metagenomes</taxon>
        <taxon>ecological metagenomes</taxon>
    </lineage>
</organism>
<sequence length="263" mass="29438">MIIKEYINLNSGQLHVAKAGESGPRIVLLHESPLSNRMYFDVMTKISTWGQVLAPDTPGYGQSTPLTSAATLSDYASELIQGIRAWSNGEKVVVGGIHTGASLSVEIANQAPDLCEGLFLIGLPTYTEEMRASRIKDYAPSIEIKEDGSHVMWAWERYRAMWPTAPLSHIQLATSDLIYNLERYNWAYLQAFKYRAEEKIKNVTCPILMTAAEGEFLFEGTKQLAHFEGHEFFGFPGVDWQGQVSLRNPSDLDQAMKNFIQSI</sequence>
<accession>A0A6J6EI71</accession>
<evidence type="ECO:0000313" key="1">
    <source>
        <dbReference type="EMBL" id="CAB4575119.1"/>
    </source>
</evidence>
<proteinExistence type="predicted"/>
<protein>
    <submittedName>
        <fullName evidence="1">Unannotated protein</fullName>
    </submittedName>
</protein>
<dbReference type="PANTHER" id="PTHR43798:SF33">
    <property type="entry name" value="HYDROLASE, PUTATIVE (AFU_ORTHOLOGUE AFUA_2G14860)-RELATED"/>
    <property type="match status" value="1"/>
</dbReference>
<dbReference type="PANTHER" id="PTHR43798">
    <property type="entry name" value="MONOACYLGLYCEROL LIPASE"/>
    <property type="match status" value="1"/>
</dbReference>
<reference evidence="1" key="1">
    <citation type="submission" date="2020-05" db="EMBL/GenBank/DDBJ databases">
        <authorList>
            <person name="Chiriac C."/>
            <person name="Salcher M."/>
            <person name="Ghai R."/>
            <person name="Kavagutti S V."/>
        </authorList>
    </citation>
    <scope>NUCLEOTIDE SEQUENCE</scope>
</reference>
<dbReference type="AlphaFoldDB" id="A0A6J6EI71"/>
<name>A0A6J6EI71_9ZZZZ</name>
<dbReference type="InterPro" id="IPR050266">
    <property type="entry name" value="AB_hydrolase_sf"/>
</dbReference>
<dbReference type="Gene3D" id="3.40.50.1820">
    <property type="entry name" value="alpha/beta hydrolase"/>
    <property type="match status" value="1"/>
</dbReference>
<dbReference type="GO" id="GO:0016020">
    <property type="term" value="C:membrane"/>
    <property type="evidence" value="ECO:0007669"/>
    <property type="project" value="TreeGrafter"/>
</dbReference>
<dbReference type="InterPro" id="IPR029058">
    <property type="entry name" value="AB_hydrolase_fold"/>
</dbReference>
<dbReference type="SUPFAM" id="SSF53474">
    <property type="entry name" value="alpha/beta-Hydrolases"/>
    <property type="match status" value="1"/>
</dbReference>